<dbReference type="PANTHER" id="PTHR21485:SF6">
    <property type="entry name" value="N-ACYLNEURAMINATE CYTIDYLYLTRANSFERASE-RELATED"/>
    <property type="match status" value="1"/>
</dbReference>
<accession>A0A6C0E6C3</accession>
<dbReference type="SUPFAM" id="SSF53448">
    <property type="entry name" value="Nucleotide-diphospho-sugar transferases"/>
    <property type="match status" value="1"/>
</dbReference>
<dbReference type="Gene3D" id="3.90.550.10">
    <property type="entry name" value="Spore Coat Polysaccharide Biosynthesis Protein SpsA, Chain A"/>
    <property type="match status" value="1"/>
</dbReference>
<protein>
    <recommendedName>
        <fullName evidence="2">Cytidylyltransferase</fullName>
    </recommendedName>
</protein>
<reference evidence="1" key="1">
    <citation type="journal article" date="2020" name="Nature">
        <title>Giant virus diversity and host interactions through global metagenomics.</title>
        <authorList>
            <person name="Schulz F."/>
            <person name="Roux S."/>
            <person name="Paez-Espino D."/>
            <person name="Jungbluth S."/>
            <person name="Walsh D.A."/>
            <person name="Denef V.J."/>
            <person name="McMahon K.D."/>
            <person name="Konstantinidis K.T."/>
            <person name="Eloe-Fadrosh E.A."/>
            <person name="Kyrpides N.C."/>
            <person name="Woyke T."/>
        </authorList>
    </citation>
    <scope>NUCLEOTIDE SEQUENCE</scope>
    <source>
        <strain evidence="1">GVMAG-M-3300023179-150</strain>
    </source>
</reference>
<dbReference type="Pfam" id="PF02348">
    <property type="entry name" value="CTP_transf_3"/>
    <property type="match status" value="1"/>
</dbReference>
<evidence type="ECO:0008006" key="2">
    <source>
        <dbReference type="Google" id="ProtNLM"/>
    </source>
</evidence>
<dbReference type="EMBL" id="MN739747">
    <property type="protein sequence ID" value="QHT24614.1"/>
    <property type="molecule type" value="Genomic_DNA"/>
</dbReference>
<dbReference type="InterPro" id="IPR050793">
    <property type="entry name" value="CMP-NeuNAc_synthase"/>
</dbReference>
<organism evidence="1">
    <name type="scientific">viral metagenome</name>
    <dbReference type="NCBI Taxonomy" id="1070528"/>
    <lineage>
        <taxon>unclassified sequences</taxon>
        <taxon>metagenomes</taxon>
        <taxon>organismal metagenomes</taxon>
    </lineage>
</organism>
<dbReference type="CDD" id="cd02513">
    <property type="entry name" value="CMP-NeuAc_Synthase"/>
    <property type="match status" value="1"/>
</dbReference>
<dbReference type="InterPro" id="IPR003329">
    <property type="entry name" value="Cytidylyl_trans"/>
</dbReference>
<dbReference type="PANTHER" id="PTHR21485">
    <property type="entry name" value="HAD SUPERFAMILY MEMBERS CMAS AND KDSC"/>
    <property type="match status" value="1"/>
</dbReference>
<dbReference type="InterPro" id="IPR029044">
    <property type="entry name" value="Nucleotide-diphossugar_trans"/>
</dbReference>
<dbReference type="AlphaFoldDB" id="A0A6C0E6C3"/>
<proteinExistence type="predicted"/>
<name>A0A6C0E6C3_9ZZZZ</name>
<dbReference type="GO" id="GO:0008781">
    <property type="term" value="F:N-acylneuraminate cytidylyltransferase activity"/>
    <property type="evidence" value="ECO:0007669"/>
    <property type="project" value="TreeGrafter"/>
</dbReference>
<sequence>MISKKNIMIVIPARGGSKGIKNKNLLPYLGKPLILHSVDQSIDLLESGLINKIVLTTDSDDIAKTVREYDSRVWIPFMRPDEISQDLSTDLEFFEHLIDYLENNYPQDLPDILVHLRPTYPYRSVKEIRKALETYIPIHDKYDCLRSVFKWEGKSPLKMFVLDQPNSNLIPLKYEINGIKEPYNMPRQLLPDIYSCNGYLDIINRLTITQKKSVSGTTIYPWIMDSDKIDDLDTLDDWHRSEEKQSKQLNNF</sequence>
<evidence type="ECO:0000313" key="1">
    <source>
        <dbReference type="EMBL" id="QHT24614.1"/>
    </source>
</evidence>